<dbReference type="SUPFAM" id="SSF53448">
    <property type="entry name" value="Nucleotide-diphospho-sugar transferases"/>
    <property type="match status" value="1"/>
</dbReference>
<proteinExistence type="predicted"/>
<evidence type="ECO:0000313" key="8">
    <source>
        <dbReference type="EMBL" id="GAG23860.1"/>
    </source>
</evidence>
<evidence type="ECO:0000256" key="2">
    <source>
        <dbReference type="ARBA" id="ARBA00022695"/>
    </source>
</evidence>
<organism evidence="8">
    <name type="scientific">marine sediment metagenome</name>
    <dbReference type="NCBI Taxonomy" id="412755"/>
    <lineage>
        <taxon>unclassified sequences</taxon>
        <taxon>metagenomes</taxon>
        <taxon>ecological metagenomes</taxon>
    </lineage>
</organism>
<dbReference type="Gene3D" id="2.160.10.10">
    <property type="entry name" value="Hexapeptide repeat proteins"/>
    <property type="match status" value="1"/>
</dbReference>
<dbReference type="AlphaFoldDB" id="X0VZY2"/>
<comment type="caution">
    <text evidence="8">The sequence shown here is derived from an EMBL/GenBank/DDBJ whole genome shotgun (WGS) entry which is preliminary data.</text>
</comment>
<evidence type="ECO:0000256" key="5">
    <source>
        <dbReference type="ARBA" id="ARBA00048247"/>
    </source>
</evidence>
<dbReference type="InterPro" id="IPR029044">
    <property type="entry name" value="Nucleotide-diphossugar_trans"/>
</dbReference>
<dbReference type="GO" id="GO:0003977">
    <property type="term" value="F:UDP-N-acetylglucosamine diphosphorylase activity"/>
    <property type="evidence" value="ECO:0007669"/>
    <property type="project" value="UniProtKB-EC"/>
</dbReference>
<keyword evidence="3" id="KW-0511">Multifunctional enzyme</keyword>
<gene>
    <name evidence="8" type="ORF">S01H1_51530</name>
</gene>
<dbReference type="InterPro" id="IPR056729">
    <property type="entry name" value="GMPPB_C"/>
</dbReference>
<evidence type="ECO:0000256" key="6">
    <source>
        <dbReference type="ARBA" id="ARBA00048493"/>
    </source>
</evidence>
<dbReference type="Pfam" id="PF25087">
    <property type="entry name" value="GMPPB_C"/>
    <property type="match status" value="1"/>
</dbReference>
<dbReference type="InterPro" id="IPR050065">
    <property type="entry name" value="GlmU-like"/>
</dbReference>
<dbReference type="EMBL" id="BARS01033253">
    <property type="protein sequence ID" value="GAG23860.1"/>
    <property type="molecule type" value="Genomic_DNA"/>
</dbReference>
<comment type="catalytic activity">
    <reaction evidence="5">
        <text>alpha-D-glucosamine 1-phosphate + acetyl-CoA = N-acetyl-alpha-D-glucosamine 1-phosphate + CoA + H(+)</text>
        <dbReference type="Rhea" id="RHEA:13725"/>
        <dbReference type="ChEBI" id="CHEBI:15378"/>
        <dbReference type="ChEBI" id="CHEBI:57287"/>
        <dbReference type="ChEBI" id="CHEBI:57288"/>
        <dbReference type="ChEBI" id="CHEBI:57776"/>
        <dbReference type="ChEBI" id="CHEBI:58516"/>
        <dbReference type="EC" id="2.3.1.157"/>
    </reaction>
</comment>
<feature type="domain" description="Mannose-1-phosphate guanyltransferase C-terminal" evidence="7">
    <location>
        <begin position="85"/>
        <end position="191"/>
    </location>
</feature>
<keyword evidence="4" id="KW-0012">Acyltransferase</keyword>
<feature type="non-terminal residue" evidence="8">
    <location>
        <position position="1"/>
    </location>
</feature>
<dbReference type="InterPro" id="IPR011004">
    <property type="entry name" value="Trimer_LpxA-like_sf"/>
</dbReference>
<comment type="catalytic activity">
    <reaction evidence="6">
        <text>N-acetyl-alpha-D-glucosamine 1-phosphate + UTP + H(+) = UDP-N-acetyl-alpha-D-glucosamine + diphosphate</text>
        <dbReference type="Rhea" id="RHEA:13509"/>
        <dbReference type="ChEBI" id="CHEBI:15378"/>
        <dbReference type="ChEBI" id="CHEBI:33019"/>
        <dbReference type="ChEBI" id="CHEBI:46398"/>
        <dbReference type="ChEBI" id="CHEBI:57705"/>
        <dbReference type="ChEBI" id="CHEBI:57776"/>
        <dbReference type="EC" id="2.7.7.23"/>
    </reaction>
</comment>
<protein>
    <recommendedName>
        <fullName evidence="7">Mannose-1-phosphate guanyltransferase C-terminal domain-containing protein</fullName>
    </recommendedName>
</protein>
<evidence type="ECO:0000256" key="3">
    <source>
        <dbReference type="ARBA" id="ARBA00023268"/>
    </source>
</evidence>
<keyword evidence="2" id="KW-0548">Nucleotidyltransferase</keyword>
<dbReference type="PANTHER" id="PTHR43584">
    <property type="entry name" value="NUCLEOTIDYL TRANSFERASE"/>
    <property type="match status" value="1"/>
</dbReference>
<dbReference type="InterPro" id="IPR023915">
    <property type="entry name" value="Bifunctiontional_GlmU_arc-type"/>
</dbReference>
<evidence type="ECO:0000259" key="7">
    <source>
        <dbReference type="Pfam" id="PF25087"/>
    </source>
</evidence>
<sequence>KTNKSPRGEYEITDSINMMIKTKQMNAVILKEWRDVVYPWDIFDANEEILKKINKKIEGNVEKNTTINGKVIIGKNTIVMANSYIEGPVIIGDNCRIGPNCFIRPYTSIGNECRVGNACEVKNTIIMNNSGTPHQNYVGDSIIGENCNFGAGSKVANLRFDKKPISVILNGNKLDSKRKKLGVIMGDNVQVGINSMINVGAIIGDNCFIGPGAVVKGEMKSNSMIM</sequence>
<keyword evidence="1" id="KW-0808">Transferase</keyword>
<reference evidence="8" key="1">
    <citation type="journal article" date="2014" name="Front. Microbiol.">
        <title>High frequency of phylogenetically diverse reductive dehalogenase-homologous genes in deep subseafloor sedimentary metagenomes.</title>
        <authorList>
            <person name="Kawai M."/>
            <person name="Futagami T."/>
            <person name="Toyoda A."/>
            <person name="Takaki Y."/>
            <person name="Nishi S."/>
            <person name="Hori S."/>
            <person name="Arai W."/>
            <person name="Tsubouchi T."/>
            <person name="Morono Y."/>
            <person name="Uchiyama I."/>
            <person name="Ito T."/>
            <person name="Fujiyama A."/>
            <person name="Inagaki F."/>
            <person name="Takami H."/>
        </authorList>
    </citation>
    <scope>NUCLEOTIDE SEQUENCE</scope>
    <source>
        <strain evidence="8">Expedition CK06-06</strain>
    </source>
</reference>
<name>X0VZY2_9ZZZZ</name>
<evidence type="ECO:0000256" key="1">
    <source>
        <dbReference type="ARBA" id="ARBA00022679"/>
    </source>
</evidence>
<accession>X0VZY2</accession>
<dbReference type="GO" id="GO:0019134">
    <property type="term" value="F:glucosamine-1-phosphate N-acetyltransferase activity"/>
    <property type="evidence" value="ECO:0007669"/>
    <property type="project" value="UniProtKB-EC"/>
</dbReference>
<dbReference type="PANTHER" id="PTHR43584:SF8">
    <property type="entry name" value="N-ACETYLMURAMATE ALPHA-1-PHOSPHATE URIDYLYLTRANSFERASE"/>
    <property type="match status" value="1"/>
</dbReference>
<dbReference type="SUPFAM" id="SSF51161">
    <property type="entry name" value="Trimeric LpxA-like enzymes"/>
    <property type="match status" value="1"/>
</dbReference>
<evidence type="ECO:0000256" key="4">
    <source>
        <dbReference type="ARBA" id="ARBA00023315"/>
    </source>
</evidence>
<dbReference type="NCBIfam" id="TIGR03992">
    <property type="entry name" value="Arch_glmU"/>
    <property type="match status" value="1"/>
</dbReference>
<dbReference type="CDD" id="cd05636">
    <property type="entry name" value="LbH_G1P_TT_C_like"/>
    <property type="match status" value="1"/>
</dbReference>